<sequence length="620" mass="68254">MHYMHYCQSMTFGTTYKQEQSVVIMSSPANSTVPPTPAPSSPNLPPSDSWGNDPREDGHGETAPYPFDNMYKDADVVLQASDGTRFYVHKSTLRVASKFFSSMFSLPQPPFEPSSIAGSSGAREEIPSIPVTEDSATLERLLRMCYPIDSPDDSDSSIQAVAPILGAALKYQMPMVAKLMAKSLLNHCTFDPLGVFAVAYKLDLQKYEARAVHEFTKWCTRTKPTHSSKGPGRNAAGIPDITSSRAHSLGEYSSELNSLPASVYYRLLEYHTTTTVTSSLQNAEAAVKHICSRSHNFPEILHEADVLVGRLAHPFRDTTRADTIVHSSDNFEFHLSRNLLSFASPVFARLFPVSSTATASDSLGASQTGSAVQTPHRFPEDGLTLSRLFQLSYPMPDPELSGDGSPDVERRSALSLLEAAKKYEVARALSFAKQTCVQAARASPVQLYLLAMQYNWNDVAQEAAMRAVYETSDKYVPELETASTAAYRRLLVYRQKCRDVILNGGQSESPWQGTPSTPPRSAYWSKSSWLHSPAEAKFWLAFHHRVSSNTVTAENVVMWPMDVEEYLPTSVLLERTGMDYPRRGGSSTLAPPTCPATTEPGDGRQVELERIGGALVKIVL</sequence>
<organism evidence="3 4">
    <name type="scientific">Rhodofomes roseus</name>
    <dbReference type="NCBI Taxonomy" id="34475"/>
    <lineage>
        <taxon>Eukaryota</taxon>
        <taxon>Fungi</taxon>
        <taxon>Dikarya</taxon>
        <taxon>Basidiomycota</taxon>
        <taxon>Agaricomycotina</taxon>
        <taxon>Agaricomycetes</taxon>
        <taxon>Polyporales</taxon>
        <taxon>Rhodofomes</taxon>
    </lineage>
</organism>
<protein>
    <recommendedName>
        <fullName evidence="2">BTB domain-containing protein</fullName>
    </recommendedName>
</protein>
<dbReference type="CDD" id="cd18186">
    <property type="entry name" value="BTB_POZ_ZBTB_KLHL-like"/>
    <property type="match status" value="1"/>
</dbReference>
<dbReference type="Gene3D" id="3.30.710.10">
    <property type="entry name" value="Potassium Channel Kv1.1, Chain A"/>
    <property type="match status" value="2"/>
</dbReference>
<accession>A0ABQ8KIL0</accession>
<dbReference type="PANTHER" id="PTHR22744">
    <property type="entry name" value="HELIX LOOP HELIX PROTEIN 21-RELATED"/>
    <property type="match status" value="1"/>
</dbReference>
<name>A0ABQ8KIL0_9APHY</name>
<dbReference type="PROSITE" id="PS50097">
    <property type="entry name" value="BTB"/>
    <property type="match status" value="1"/>
</dbReference>
<dbReference type="SMART" id="SM00225">
    <property type="entry name" value="BTB"/>
    <property type="match status" value="2"/>
</dbReference>
<reference evidence="3 4" key="1">
    <citation type="journal article" date="2021" name="Environ. Microbiol.">
        <title>Gene family expansions and transcriptome signatures uncover fungal adaptations to wood decay.</title>
        <authorList>
            <person name="Hage H."/>
            <person name="Miyauchi S."/>
            <person name="Viragh M."/>
            <person name="Drula E."/>
            <person name="Min B."/>
            <person name="Chaduli D."/>
            <person name="Navarro D."/>
            <person name="Favel A."/>
            <person name="Norest M."/>
            <person name="Lesage-Meessen L."/>
            <person name="Balint B."/>
            <person name="Merenyi Z."/>
            <person name="de Eugenio L."/>
            <person name="Morin E."/>
            <person name="Martinez A.T."/>
            <person name="Baldrian P."/>
            <person name="Stursova M."/>
            <person name="Martinez M.J."/>
            <person name="Novotny C."/>
            <person name="Magnuson J.K."/>
            <person name="Spatafora J.W."/>
            <person name="Maurice S."/>
            <person name="Pangilinan J."/>
            <person name="Andreopoulos W."/>
            <person name="LaButti K."/>
            <person name="Hundley H."/>
            <person name="Na H."/>
            <person name="Kuo A."/>
            <person name="Barry K."/>
            <person name="Lipzen A."/>
            <person name="Henrissat B."/>
            <person name="Riley R."/>
            <person name="Ahrendt S."/>
            <person name="Nagy L.G."/>
            <person name="Grigoriev I.V."/>
            <person name="Martin F."/>
            <person name="Rosso M.N."/>
        </authorList>
    </citation>
    <scope>NUCLEOTIDE SEQUENCE [LARGE SCALE GENOMIC DNA]</scope>
    <source>
        <strain evidence="3 4">CIRM-BRFM 1785</strain>
    </source>
</reference>
<feature type="compositionally biased region" description="Pro residues" evidence="1">
    <location>
        <begin position="34"/>
        <end position="45"/>
    </location>
</feature>
<feature type="domain" description="BTB" evidence="2">
    <location>
        <begin position="74"/>
        <end position="146"/>
    </location>
</feature>
<dbReference type="PANTHER" id="PTHR22744:SF17">
    <property type="entry name" value="BTB DOMAIN-CONTAINING PROTEIN"/>
    <property type="match status" value="1"/>
</dbReference>
<dbReference type="EMBL" id="JADCUA010000008">
    <property type="protein sequence ID" value="KAH9837630.1"/>
    <property type="molecule type" value="Genomic_DNA"/>
</dbReference>
<dbReference type="RefSeq" id="XP_047779668.1">
    <property type="nucleotide sequence ID" value="XM_047919310.1"/>
</dbReference>
<dbReference type="GeneID" id="72000042"/>
<evidence type="ECO:0000313" key="3">
    <source>
        <dbReference type="EMBL" id="KAH9837630.1"/>
    </source>
</evidence>
<dbReference type="InterPro" id="IPR011333">
    <property type="entry name" value="SKP1/BTB/POZ_sf"/>
</dbReference>
<evidence type="ECO:0000256" key="1">
    <source>
        <dbReference type="SAM" id="MobiDB-lite"/>
    </source>
</evidence>
<gene>
    <name evidence="3" type="ORF">C8Q71DRAFT_554062</name>
</gene>
<dbReference type="Pfam" id="PF00651">
    <property type="entry name" value="BTB"/>
    <property type="match status" value="1"/>
</dbReference>
<feature type="compositionally biased region" description="Polar residues" evidence="1">
    <location>
        <begin position="359"/>
        <end position="373"/>
    </location>
</feature>
<evidence type="ECO:0000259" key="2">
    <source>
        <dbReference type="PROSITE" id="PS50097"/>
    </source>
</evidence>
<dbReference type="InterPro" id="IPR000210">
    <property type="entry name" value="BTB/POZ_dom"/>
</dbReference>
<comment type="caution">
    <text evidence="3">The sequence shown here is derived from an EMBL/GenBank/DDBJ whole genome shotgun (WGS) entry which is preliminary data.</text>
</comment>
<feature type="region of interest" description="Disordered" evidence="1">
    <location>
        <begin position="27"/>
        <end position="66"/>
    </location>
</feature>
<feature type="region of interest" description="Disordered" evidence="1">
    <location>
        <begin position="359"/>
        <end position="378"/>
    </location>
</feature>
<evidence type="ECO:0000313" key="4">
    <source>
        <dbReference type="Proteomes" id="UP000814176"/>
    </source>
</evidence>
<proteinExistence type="predicted"/>
<dbReference type="SUPFAM" id="SSF54695">
    <property type="entry name" value="POZ domain"/>
    <property type="match status" value="1"/>
</dbReference>
<dbReference type="Proteomes" id="UP000814176">
    <property type="component" value="Unassembled WGS sequence"/>
</dbReference>
<keyword evidence="4" id="KW-1185">Reference proteome</keyword>